<dbReference type="RefSeq" id="XP_025370791.1">
    <property type="nucleotide sequence ID" value="XM_025517575.1"/>
</dbReference>
<keyword evidence="2" id="KW-1185">Reference proteome</keyword>
<reference evidence="1 2" key="1">
    <citation type="journal article" date="2018" name="Mol. Biol. Evol.">
        <title>Broad Genomic Sampling Reveals a Smut Pathogenic Ancestry of the Fungal Clade Ustilaginomycotina.</title>
        <authorList>
            <person name="Kijpornyongpan T."/>
            <person name="Mondo S.J."/>
            <person name="Barry K."/>
            <person name="Sandor L."/>
            <person name="Lee J."/>
            <person name="Lipzen A."/>
            <person name="Pangilinan J."/>
            <person name="LaButti K."/>
            <person name="Hainaut M."/>
            <person name="Henrissat B."/>
            <person name="Grigoriev I.V."/>
            <person name="Spatafora J.W."/>
            <person name="Aime M.C."/>
        </authorList>
    </citation>
    <scope>NUCLEOTIDE SEQUENCE [LARGE SCALE GENOMIC DNA]</scope>
    <source>
        <strain evidence="1 2">MCA 4658</strain>
    </source>
</reference>
<organism evidence="1 2">
    <name type="scientific">Ceraceosorus guamensis</name>
    <dbReference type="NCBI Taxonomy" id="1522189"/>
    <lineage>
        <taxon>Eukaryota</taxon>
        <taxon>Fungi</taxon>
        <taxon>Dikarya</taxon>
        <taxon>Basidiomycota</taxon>
        <taxon>Ustilaginomycotina</taxon>
        <taxon>Exobasidiomycetes</taxon>
        <taxon>Ceraceosorales</taxon>
        <taxon>Ceraceosoraceae</taxon>
        <taxon>Ceraceosorus</taxon>
    </lineage>
</organism>
<protein>
    <submittedName>
        <fullName evidence="1">Uncharacterized protein</fullName>
    </submittedName>
</protein>
<name>A0A316W4Q7_9BASI</name>
<dbReference type="Proteomes" id="UP000245783">
    <property type="component" value="Unassembled WGS sequence"/>
</dbReference>
<dbReference type="AlphaFoldDB" id="A0A316W4Q7"/>
<evidence type="ECO:0000313" key="1">
    <source>
        <dbReference type="EMBL" id="PWN43631.1"/>
    </source>
</evidence>
<evidence type="ECO:0000313" key="2">
    <source>
        <dbReference type="Proteomes" id="UP000245783"/>
    </source>
</evidence>
<proteinExistence type="predicted"/>
<accession>A0A316W4Q7</accession>
<sequence>MLSLLLDRAAQQSSARHTCISMLQAAVWVLASIIDARAAVPNPDFSFTSLATQPAIGQITYQGGLTRHHRTEWRGAQTITLPHLRL</sequence>
<dbReference type="EMBL" id="KZ819368">
    <property type="protein sequence ID" value="PWN43631.1"/>
    <property type="molecule type" value="Genomic_DNA"/>
</dbReference>
<dbReference type="GeneID" id="37039445"/>
<gene>
    <name evidence="1" type="ORF">IE81DRAFT_72842</name>
</gene>
<dbReference type="InParanoid" id="A0A316W4Q7"/>